<dbReference type="AlphaFoldDB" id="A0A1G7GVY1"/>
<dbReference type="RefSeq" id="WP_093007169.1">
    <property type="nucleotide sequence ID" value="NZ_FNBC01000016.1"/>
</dbReference>
<evidence type="ECO:0000313" key="2">
    <source>
        <dbReference type="Proteomes" id="UP000199446"/>
    </source>
</evidence>
<sequence length="65" mass="6897">MEGITLKTSVNEILKRFPEAVRLLNGLGLDTCCGGAEPLEEAAKAAGQEPEAVLRALEAFLEGRV</sequence>
<protein>
    <submittedName>
        <fullName evidence="1">Regulator of cell morphogenesis and NO signaling</fullName>
    </submittedName>
</protein>
<dbReference type="Gene3D" id="1.10.3910.10">
    <property type="entry name" value="SP0561-like"/>
    <property type="match status" value="1"/>
</dbReference>
<reference evidence="2" key="1">
    <citation type="submission" date="2016-10" db="EMBL/GenBank/DDBJ databases">
        <authorList>
            <person name="Varghese N."/>
            <person name="Submissions S."/>
        </authorList>
    </citation>
    <scope>NUCLEOTIDE SEQUENCE [LARGE SCALE GENOMIC DNA]</scope>
    <source>
        <strain evidence="2">CGMCC 1.6992</strain>
    </source>
</reference>
<dbReference type="InterPro" id="IPR019903">
    <property type="entry name" value="RIC_family"/>
</dbReference>
<organism evidence="1 2">
    <name type="scientific">Thermus arciformis</name>
    <dbReference type="NCBI Taxonomy" id="482827"/>
    <lineage>
        <taxon>Bacteria</taxon>
        <taxon>Thermotogati</taxon>
        <taxon>Deinococcota</taxon>
        <taxon>Deinococci</taxon>
        <taxon>Thermales</taxon>
        <taxon>Thermaceae</taxon>
        <taxon>Thermus</taxon>
    </lineage>
</organism>
<dbReference type="OrthoDB" id="9797132at2"/>
<dbReference type="SUPFAM" id="SSF140683">
    <property type="entry name" value="SP0561-like"/>
    <property type="match status" value="1"/>
</dbReference>
<dbReference type="Pfam" id="PF04405">
    <property type="entry name" value="ScdA_N"/>
    <property type="match status" value="1"/>
</dbReference>
<dbReference type="STRING" id="482827.SAMN04488243_1166"/>
<keyword evidence="2" id="KW-1185">Reference proteome</keyword>
<gene>
    <name evidence="1" type="ORF">SAMN04488243_1166</name>
</gene>
<name>A0A1G7GVY1_9DEIN</name>
<dbReference type="InterPro" id="IPR038062">
    <property type="entry name" value="ScdA-like_N_sf"/>
</dbReference>
<evidence type="ECO:0000313" key="1">
    <source>
        <dbReference type="EMBL" id="SDE92089.1"/>
    </source>
</evidence>
<dbReference type="Proteomes" id="UP000199446">
    <property type="component" value="Unassembled WGS sequence"/>
</dbReference>
<dbReference type="EMBL" id="FNBC01000016">
    <property type="protein sequence ID" value="SDE92089.1"/>
    <property type="molecule type" value="Genomic_DNA"/>
</dbReference>
<accession>A0A1G7GVY1</accession>
<proteinExistence type="predicted"/>